<dbReference type="InterPro" id="IPR013563">
    <property type="entry name" value="Oligopep_ABC_C"/>
</dbReference>
<keyword evidence="9 18" id="KW-0067">ATP-binding</keyword>
<evidence type="ECO:0000256" key="7">
    <source>
        <dbReference type="ARBA" id="ARBA00022741"/>
    </source>
</evidence>
<evidence type="ECO:0000256" key="12">
    <source>
        <dbReference type="ARBA" id="ARBA00037530"/>
    </source>
</evidence>
<comment type="caution">
    <text evidence="18">The sequence shown here is derived from an EMBL/GenBank/DDBJ whole genome shotgun (WGS) entry which is preliminary data.</text>
</comment>
<name>A0A2M8IX72_9RHOB</name>
<reference evidence="18 19" key="1">
    <citation type="journal article" date="2018" name="Int. J. Syst. Evol. Microbiol.">
        <title>Pseudooceanicola lipolyticus sp. nov., a marine alphaproteobacterium, reclassification of Oceanicola flagellatus as Pseudooceanicola flagellatus comb. nov. and emended description of the genus Pseudooceanicola.</title>
        <authorList>
            <person name="Huang M.-M."/>
            <person name="Guo L.-L."/>
            <person name="Wu Y.-H."/>
            <person name="Lai Q.-L."/>
            <person name="Shao Z.-Z."/>
            <person name="Wang C.-S."/>
            <person name="Wu M."/>
            <person name="Xu X.-W."/>
        </authorList>
    </citation>
    <scope>NUCLEOTIDE SEQUENCE [LARGE SCALE GENOMIC DNA]</scope>
    <source>
        <strain evidence="18 19">157</strain>
    </source>
</reference>
<dbReference type="OrthoDB" id="9802264at2"/>
<evidence type="ECO:0000256" key="2">
    <source>
        <dbReference type="ARBA" id="ARBA00011469"/>
    </source>
</evidence>
<dbReference type="RefSeq" id="WP_100163955.1">
    <property type="nucleotide sequence ID" value="NZ_PGTB01000112.1"/>
</dbReference>
<dbReference type="SMART" id="SM00382">
    <property type="entry name" value="AAA"/>
    <property type="match status" value="2"/>
</dbReference>
<dbReference type="InterPro" id="IPR027417">
    <property type="entry name" value="P-loop_NTPase"/>
</dbReference>
<evidence type="ECO:0000256" key="1">
    <source>
        <dbReference type="ARBA" id="ARBA00004417"/>
    </source>
</evidence>
<sequence length="436" mass="46836">RLHRGLRGAAAHEAAREALERVQIPEPVRRLRQFPHELSGGLRQRVMIAMALACEPDLLIADEPTTALDVTTQAEILKLIAALQDDLGMAVLFITHDMGVVAEIADRMVVMRHGEKVEEGHTRDVFLSPRADYTQTLMAAMPRLGAGAPAPLDQPEPVLSVAGLTAVYGGGGLFSRAQGSAAVRDVSLHLGRGETLGLVGESGCGKSTLARSIMRLVEPSAGEVVLEGQRLSGLSAEAMKASRARMQMVFQDPFASLNPRLPVRDLVTEPAFLHGMVARGDRGAMAAELLQRVGLEPEAAERYPHQFSGGQRQRICIARALSVRPRVIVADEAVSALDVSIARRVTDLMADIQARDGVSFLFISHDIAVVERVSHRIAVMYQGEIVETGPTGQVLADPQHAYTRKLLSAVPRADRFATAAPVPVAQAGTAALRERA</sequence>
<evidence type="ECO:0000256" key="5">
    <source>
        <dbReference type="ARBA" id="ARBA00022519"/>
    </source>
</evidence>
<evidence type="ECO:0000313" key="19">
    <source>
        <dbReference type="Proteomes" id="UP000231553"/>
    </source>
</evidence>
<keyword evidence="6" id="KW-0677">Repeat</keyword>
<dbReference type="Pfam" id="PF00005">
    <property type="entry name" value="ABC_tran"/>
    <property type="match status" value="2"/>
</dbReference>
<keyword evidence="5" id="KW-0997">Cell inner membrane</keyword>
<comment type="similarity">
    <text evidence="13">Belongs to the ABC transporter superfamily. Glutathione importer (TC 3.A.1.5.11) family.</text>
</comment>
<evidence type="ECO:0000256" key="8">
    <source>
        <dbReference type="ARBA" id="ARBA00022801"/>
    </source>
</evidence>
<evidence type="ECO:0000259" key="17">
    <source>
        <dbReference type="PROSITE" id="PS50893"/>
    </source>
</evidence>
<evidence type="ECO:0000256" key="13">
    <source>
        <dbReference type="ARBA" id="ARBA00038416"/>
    </source>
</evidence>
<keyword evidence="8" id="KW-0378">Hydrolase</keyword>
<dbReference type="InterPro" id="IPR017871">
    <property type="entry name" value="ABC_transporter-like_CS"/>
</dbReference>
<comment type="subunit">
    <text evidence="2">The complex is composed of two ATP-binding proteins (GsiA), two transmembrane proteins (GsiC and GsiD) and a solute-binding protein (GsiB).</text>
</comment>
<gene>
    <name evidence="18" type="ORF">CVM52_18685</name>
</gene>
<evidence type="ECO:0000256" key="11">
    <source>
        <dbReference type="ARBA" id="ARBA00023136"/>
    </source>
</evidence>
<dbReference type="EC" id="7.4.2.10" evidence="14"/>
<organism evidence="18 19">
    <name type="scientific">Pseudooceanicola lipolyticus</name>
    <dbReference type="NCBI Taxonomy" id="2029104"/>
    <lineage>
        <taxon>Bacteria</taxon>
        <taxon>Pseudomonadati</taxon>
        <taxon>Pseudomonadota</taxon>
        <taxon>Alphaproteobacteria</taxon>
        <taxon>Rhodobacterales</taxon>
        <taxon>Paracoccaceae</taxon>
        <taxon>Pseudooceanicola</taxon>
    </lineage>
</organism>
<dbReference type="GO" id="GO:0005524">
    <property type="term" value="F:ATP binding"/>
    <property type="evidence" value="ECO:0007669"/>
    <property type="project" value="UniProtKB-KW"/>
</dbReference>
<keyword evidence="4" id="KW-1003">Cell membrane</keyword>
<dbReference type="NCBIfam" id="NF008453">
    <property type="entry name" value="PRK11308.1"/>
    <property type="match status" value="2"/>
</dbReference>
<evidence type="ECO:0000256" key="9">
    <source>
        <dbReference type="ARBA" id="ARBA00022840"/>
    </source>
</evidence>
<comment type="subcellular location">
    <subcellularLocation>
        <location evidence="1">Cell inner membrane</location>
        <topology evidence="1">Peripheral membrane protein</topology>
    </subcellularLocation>
</comment>
<keyword evidence="10" id="KW-1278">Translocase</keyword>
<dbReference type="GO" id="GO:0055085">
    <property type="term" value="P:transmembrane transport"/>
    <property type="evidence" value="ECO:0007669"/>
    <property type="project" value="UniProtKB-ARBA"/>
</dbReference>
<dbReference type="InterPro" id="IPR003439">
    <property type="entry name" value="ABC_transporter-like_ATP-bd"/>
</dbReference>
<keyword evidence="3" id="KW-0813">Transport</keyword>
<evidence type="ECO:0000256" key="6">
    <source>
        <dbReference type="ARBA" id="ARBA00022737"/>
    </source>
</evidence>
<evidence type="ECO:0000256" key="10">
    <source>
        <dbReference type="ARBA" id="ARBA00022967"/>
    </source>
</evidence>
<evidence type="ECO:0000256" key="3">
    <source>
        <dbReference type="ARBA" id="ARBA00022448"/>
    </source>
</evidence>
<evidence type="ECO:0000256" key="4">
    <source>
        <dbReference type="ARBA" id="ARBA00022475"/>
    </source>
</evidence>
<comment type="catalytic activity">
    <reaction evidence="16">
        <text>glutathione(out) + ATP + H2O = glutathione(in) + ADP + phosphate + H(+)</text>
        <dbReference type="Rhea" id="RHEA:29791"/>
        <dbReference type="ChEBI" id="CHEBI:15377"/>
        <dbReference type="ChEBI" id="CHEBI:15378"/>
        <dbReference type="ChEBI" id="CHEBI:30616"/>
        <dbReference type="ChEBI" id="CHEBI:43474"/>
        <dbReference type="ChEBI" id="CHEBI:57925"/>
        <dbReference type="ChEBI" id="CHEBI:456216"/>
        <dbReference type="EC" id="7.4.2.10"/>
    </reaction>
</comment>
<dbReference type="InterPro" id="IPR050319">
    <property type="entry name" value="ABC_transp_ATP-bind"/>
</dbReference>
<dbReference type="PROSITE" id="PS50893">
    <property type="entry name" value="ABC_TRANSPORTER_2"/>
    <property type="match status" value="1"/>
</dbReference>
<keyword evidence="19" id="KW-1185">Reference proteome</keyword>
<dbReference type="Pfam" id="PF08352">
    <property type="entry name" value="oligo_HPY"/>
    <property type="match status" value="2"/>
</dbReference>
<feature type="non-terminal residue" evidence="18">
    <location>
        <position position="1"/>
    </location>
</feature>
<protein>
    <recommendedName>
        <fullName evidence="15">Glutathione import ATP-binding protein GsiA</fullName>
        <ecNumber evidence="14">7.4.2.10</ecNumber>
    </recommendedName>
</protein>
<evidence type="ECO:0000313" key="18">
    <source>
        <dbReference type="EMBL" id="PJE35131.1"/>
    </source>
</evidence>
<dbReference type="GO" id="GO:0016887">
    <property type="term" value="F:ATP hydrolysis activity"/>
    <property type="evidence" value="ECO:0007669"/>
    <property type="project" value="InterPro"/>
</dbReference>
<proteinExistence type="inferred from homology"/>
<feature type="domain" description="ABC transporter" evidence="17">
    <location>
        <begin position="159"/>
        <end position="407"/>
    </location>
</feature>
<accession>A0A2M8IX72</accession>
<dbReference type="InterPro" id="IPR003593">
    <property type="entry name" value="AAA+_ATPase"/>
</dbReference>
<dbReference type="Gene3D" id="3.40.50.300">
    <property type="entry name" value="P-loop containing nucleotide triphosphate hydrolases"/>
    <property type="match status" value="2"/>
</dbReference>
<keyword evidence="11" id="KW-0472">Membrane</keyword>
<dbReference type="SUPFAM" id="SSF52540">
    <property type="entry name" value="P-loop containing nucleoside triphosphate hydrolases"/>
    <property type="match status" value="2"/>
</dbReference>
<dbReference type="GO" id="GO:0015833">
    <property type="term" value="P:peptide transport"/>
    <property type="evidence" value="ECO:0007669"/>
    <property type="project" value="InterPro"/>
</dbReference>
<dbReference type="GO" id="GO:0005886">
    <property type="term" value="C:plasma membrane"/>
    <property type="evidence" value="ECO:0007669"/>
    <property type="project" value="UniProtKB-SubCell"/>
</dbReference>
<dbReference type="PANTHER" id="PTHR43776">
    <property type="entry name" value="TRANSPORT ATP-BINDING PROTEIN"/>
    <property type="match status" value="1"/>
</dbReference>
<dbReference type="PANTHER" id="PTHR43776:SF15">
    <property type="entry name" value="GLUTATHIONE IMPORT ATP-BINDING PROTEIN GSIA"/>
    <property type="match status" value="1"/>
</dbReference>
<dbReference type="CDD" id="cd03257">
    <property type="entry name" value="ABC_NikE_OppD_transporters"/>
    <property type="match status" value="1"/>
</dbReference>
<dbReference type="AlphaFoldDB" id="A0A2M8IX72"/>
<dbReference type="Proteomes" id="UP000231553">
    <property type="component" value="Unassembled WGS sequence"/>
</dbReference>
<evidence type="ECO:0000256" key="16">
    <source>
        <dbReference type="ARBA" id="ARBA00047640"/>
    </source>
</evidence>
<dbReference type="PROSITE" id="PS00211">
    <property type="entry name" value="ABC_TRANSPORTER_1"/>
    <property type="match status" value="1"/>
</dbReference>
<comment type="function">
    <text evidence="12">Part of the ABC transporter complex GsiABCD involved in glutathione import. Responsible for energy coupling to the transport system.</text>
</comment>
<evidence type="ECO:0000256" key="15">
    <source>
        <dbReference type="ARBA" id="ARBA00041187"/>
    </source>
</evidence>
<keyword evidence="7" id="KW-0547">Nucleotide-binding</keyword>
<evidence type="ECO:0000256" key="14">
    <source>
        <dbReference type="ARBA" id="ARBA00039050"/>
    </source>
</evidence>
<dbReference type="EMBL" id="PGTB01000112">
    <property type="protein sequence ID" value="PJE35131.1"/>
    <property type="molecule type" value="Genomic_DNA"/>
</dbReference>